<dbReference type="InterPro" id="IPR011009">
    <property type="entry name" value="Kinase-like_dom_sf"/>
</dbReference>
<evidence type="ECO:0000256" key="5">
    <source>
        <dbReference type="ARBA" id="ARBA00022840"/>
    </source>
</evidence>
<dbReference type="EC" id="2.7.11.1" evidence="1"/>
<dbReference type="OrthoDB" id="10013850at2759"/>
<evidence type="ECO:0000259" key="6">
    <source>
        <dbReference type="PROSITE" id="PS50011"/>
    </source>
</evidence>
<dbReference type="GO" id="GO:0000045">
    <property type="term" value="P:autophagosome assembly"/>
    <property type="evidence" value="ECO:0007669"/>
    <property type="project" value="TreeGrafter"/>
</dbReference>
<keyword evidence="5" id="KW-0067">ATP-binding</keyword>
<evidence type="ECO:0000256" key="1">
    <source>
        <dbReference type="ARBA" id="ARBA00012513"/>
    </source>
</evidence>
<dbReference type="InterPro" id="IPR045269">
    <property type="entry name" value="Atg1-like"/>
</dbReference>
<dbReference type="PANTHER" id="PTHR24348:SF22">
    <property type="entry name" value="NON-SPECIFIC SERINE_THREONINE PROTEIN KINASE"/>
    <property type="match status" value="1"/>
</dbReference>
<keyword evidence="4 7" id="KW-0418">Kinase</keyword>
<evidence type="ECO:0000256" key="4">
    <source>
        <dbReference type="ARBA" id="ARBA00022777"/>
    </source>
</evidence>
<dbReference type="GO" id="GO:0005776">
    <property type="term" value="C:autophagosome"/>
    <property type="evidence" value="ECO:0007669"/>
    <property type="project" value="TreeGrafter"/>
</dbReference>
<comment type="caution">
    <text evidence="7">The sequence shown here is derived from an EMBL/GenBank/DDBJ whole genome shotgun (WGS) entry which is preliminary data.</text>
</comment>
<sequence>MSKCLNNVEMSKLRNNMKKHIVIAFYKYLIQDGSTLISDFGLSKKLSDSISTSSSGPKGMAAYIEPQCFLQDRPTSNDILTELESLSKEKTVEFITNFIDSDSETSIYSGNLVEFNTDIVDYDSEASIFSGNFLTYAMLFKSFYTLYKNTNTYYEGDFENNMMIVLQYANGGTLQNYLINKIHENIFIISWAEIILITEQIIFGLQNLHNNNVIHGDLHPKNILIVRDNKNKFNKATIADFGSASKFDDSMASLYGRPFTVAIADFNSASKYDDRVTLWELTSGIRPYSKHLNKLALPHCILNGLREKIIPGTPSSYSRL</sequence>
<dbReference type="PROSITE" id="PS50011">
    <property type="entry name" value="PROTEIN_KINASE_DOM"/>
    <property type="match status" value="1"/>
</dbReference>
<accession>A0A397UCB2</accession>
<dbReference type="PANTHER" id="PTHR24348">
    <property type="entry name" value="SERINE/THREONINE-PROTEIN KINASE UNC-51-RELATED"/>
    <property type="match status" value="1"/>
</dbReference>
<organism evidence="7 8">
    <name type="scientific">Gigaspora rosea</name>
    <dbReference type="NCBI Taxonomy" id="44941"/>
    <lineage>
        <taxon>Eukaryota</taxon>
        <taxon>Fungi</taxon>
        <taxon>Fungi incertae sedis</taxon>
        <taxon>Mucoromycota</taxon>
        <taxon>Glomeromycotina</taxon>
        <taxon>Glomeromycetes</taxon>
        <taxon>Diversisporales</taxon>
        <taxon>Gigasporaceae</taxon>
        <taxon>Gigaspora</taxon>
    </lineage>
</organism>
<protein>
    <recommendedName>
        <fullName evidence="1">non-specific serine/threonine protein kinase</fullName>
        <ecNumber evidence="1">2.7.11.1</ecNumber>
    </recommendedName>
</protein>
<keyword evidence="3" id="KW-0547">Nucleotide-binding</keyword>
<evidence type="ECO:0000313" key="7">
    <source>
        <dbReference type="EMBL" id="RIB07271.1"/>
    </source>
</evidence>
<dbReference type="GO" id="GO:0005524">
    <property type="term" value="F:ATP binding"/>
    <property type="evidence" value="ECO:0007669"/>
    <property type="project" value="UniProtKB-KW"/>
</dbReference>
<name>A0A397UCB2_9GLOM</name>
<evidence type="ECO:0000256" key="3">
    <source>
        <dbReference type="ARBA" id="ARBA00022741"/>
    </source>
</evidence>
<dbReference type="SUPFAM" id="SSF56112">
    <property type="entry name" value="Protein kinase-like (PK-like)"/>
    <property type="match status" value="1"/>
</dbReference>
<dbReference type="GO" id="GO:0010506">
    <property type="term" value="P:regulation of autophagy"/>
    <property type="evidence" value="ECO:0007669"/>
    <property type="project" value="InterPro"/>
</dbReference>
<keyword evidence="2" id="KW-0808">Transferase</keyword>
<dbReference type="GO" id="GO:0000407">
    <property type="term" value="C:phagophore assembly site"/>
    <property type="evidence" value="ECO:0007669"/>
    <property type="project" value="TreeGrafter"/>
</dbReference>
<dbReference type="Gene3D" id="1.10.510.10">
    <property type="entry name" value="Transferase(Phosphotransferase) domain 1"/>
    <property type="match status" value="1"/>
</dbReference>
<dbReference type="InterPro" id="IPR000719">
    <property type="entry name" value="Prot_kinase_dom"/>
</dbReference>
<dbReference type="GO" id="GO:0016020">
    <property type="term" value="C:membrane"/>
    <property type="evidence" value="ECO:0007669"/>
    <property type="project" value="TreeGrafter"/>
</dbReference>
<dbReference type="STRING" id="44941.A0A397UCB2"/>
<evidence type="ECO:0000313" key="8">
    <source>
        <dbReference type="Proteomes" id="UP000266673"/>
    </source>
</evidence>
<feature type="domain" description="Protein kinase" evidence="6">
    <location>
        <begin position="44"/>
        <end position="320"/>
    </location>
</feature>
<reference evidence="7 8" key="1">
    <citation type="submission" date="2018-06" db="EMBL/GenBank/DDBJ databases">
        <title>Comparative genomics reveals the genomic features of Rhizophagus irregularis, R. cerebriforme, R. diaphanum and Gigaspora rosea, and their symbiotic lifestyle signature.</title>
        <authorList>
            <person name="Morin E."/>
            <person name="San Clemente H."/>
            <person name="Chen E.C.H."/>
            <person name="De La Providencia I."/>
            <person name="Hainaut M."/>
            <person name="Kuo A."/>
            <person name="Kohler A."/>
            <person name="Murat C."/>
            <person name="Tang N."/>
            <person name="Roy S."/>
            <person name="Loubradou J."/>
            <person name="Henrissat B."/>
            <person name="Grigoriev I.V."/>
            <person name="Corradi N."/>
            <person name="Roux C."/>
            <person name="Martin F.M."/>
        </authorList>
    </citation>
    <scope>NUCLEOTIDE SEQUENCE [LARGE SCALE GENOMIC DNA]</scope>
    <source>
        <strain evidence="7 8">DAOM 194757</strain>
    </source>
</reference>
<evidence type="ECO:0000256" key="2">
    <source>
        <dbReference type="ARBA" id="ARBA00022679"/>
    </source>
</evidence>
<gene>
    <name evidence="7" type="ORF">C2G38_2214928</name>
</gene>
<dbReference type="GO" id="GO:0005829">
    <property type="term" value="C:cytosol"/>
    <property type="evidence" value="ECO:0007669"/>
    <property type="project" value="TreeGrafter"/>
</dbReference>
<proteinExistence type="predicted"/>
<dbReference type="EMBL" id="QKWP01001684">
    <property type="protein sequence ID" value="RIB07271.1"/>
    <property type="molecule type" value="Genomic_DNA"/>
</dbReference>
<dbReference type="Proteomes" id="UP000266673">
    <property type="component" value="Unassembled WGS sequence"/>
</dbReference>
<keyword evidence="8" id="KW-1185">Reference proteome</keyword>
<dbReference type="GO" id="GO:0004674">
    <property type="term" value="F:protein serine/threonine kinase activity"/>
    <property type="evidence" value="ECO:0007669"/>
    <property type="project" value="UniProtKB-EC"/>
</dbReference>
<dbReference type="AlphaFoldDB" id="A0A397UCB2"/>
<dbReference type="Pfam" id="PF00069">
    <property type="entry name" value="Pkinase"/>
    <property type="match status" value="1"/>
</dbReference>